<keyword evidence="2" id="KW-1185">Reference proteome</keyword>
<evidence type="ECO:0000313" key="2">
    <source>
        <dbReference type="Proteomes" id="UP001140096"/>
    </source>
</evidence>
<dbReference type="EMBL" id="JANBUP010001993">
    <property type="protein sequence ID" value="KAJ2802440.1"/>
    <property type="molecule type" value="Genomic_DNA"/>
</dbReference>
<evidence type="ECO:0000313" key="1">
    <source>
        <dbReference type="EMBL" id="KAJ2802440.1"/>
    </source>
</evidence>
<organism evidence="1 2">
    <name type="scientific">Coemansia furcata</name>
    <dbReference type="NCBI Taxonomy" id="417177"/>
    <lineage>
        <taxon>Eukaryota</taxon>
        <taxon>Fungi</taxon>
        <taxon>Fungi incertae sedis</taxon>
        <taxon>Zoopagomycota</taxon>
        <taxon>Kickxellomycotina</taxon>
        <taxon>Kickxellomycetes</taxon>
        <taxon>Kickxellales</taxon>
        <taxon>Kickxellaceae</taxon>
        <taxon>Coemansia</taxon>
    </lineage>
</organism>
<proteinExistence type="predicted"/>
<sequence>LSFKVDVESVCSGKALQMLSASPYEGCAFPLVRKLTFDLIIDLQGRYDWELESDDTDGDEDNDSWESESDDDYPPRKRYVYPQDTTANINAFAQRVKQMAPTVSEMDVTPYDEAEKLFERGSTHILHLAKELFRIVEKHTVITRGSDPLVMYLDLKPIRDLVHIEYFMDRYFSDVLPLITRNARTLQFLDIDVGDADVSGFFRAPGGRGYLEFPSMHTLKINASRNKPSEKAVFKNIVPFPRLLRLSTIFDYPFGDDVVFRGNAGTLEFLELELAPETVSMLREYKVFSPTSHPNLKCVKLRSPAPRIPSAFTTGIECMQFILNIAPGAPVRVVSGLFKHREDLMPALSMLGDHGCIQTLSLPGTTLSLIEAFSLIKSLPLLSGLHTPPLTVGEPPQGVSIAMLPGYVRLTYAPIGKRFRCWHVQADWGTEVNYVEMATFMLLLALACPNFDYAAVERKHREPFMKAMTEKIDEPGFNQDAPRLRRLLFHGRKSC</sequence>
<dbReference type="Proteomes" id="UP001140096">
    <property type="component" value="Unassembled WGS sequence"/>
</dbReference>
<feature type="non-terminal residue" evidence="1">
    <location>
        <position position="1"/>
    </location>
</feature>
<reference evidence="1" key="1">
    <citation type="submission" date="2022-07" db="EMBL/GenBank/DDBJ databases">
        <title>Phylogenomic reconstructions and comparative analyses of Kickxellomycotina fungi.</title>
        <authorList>
            <person name="Reynolds N.K."/>
            <person name="Stajich J.E."/>
            <person name="Barry K."/>
            <person name="Grigoriev I.V."/>
            <person name="Crous P."/>
            <person name="Smith M.E."/>
        </authorList>
    </citation>
    <scope>NUCLEOTIDE SEQUENCE</scope>
    <source>
        <strain evidence="1">CBS 102833</strain>
    </source>
</reference>
<comment type="caution">
    <text evidence="1">The sequence shown here is derived from an EMBL/GenBank/DDBJ whole genome shotgun (WGS) entry which is preliminary data.</text>
</comment>
<accession>A0ACC1L872</accession>
<gene>
    <name evidence="1" type="ORF">H4S07_004690</name>
</gene>
<protein>
    <submittedName>
        <fullName evidence="1">Uncharacterized protein</fullName>
    </submittedName>
</protein>
<name>A0ACC1L872_9FUNG</name>